<evidence type="ECO:0000256" key="5">
    <source>
        <dbReference type="ARBA" id="ARBA00022842"/>
    </source>
</evidence>
<keyword evidence="5 8" id="KW-0460">Magnesium</keyword>
<keyword evidence="2 8" id="KW-0808">Transferase</keyword>
<dbReference type="InterPro" id="IPR029044">
    <property type="entry name" value="Nucleotide-diphossugar_trans"/>
</dbReference>
<evidence type="ECO:0000313" key="12">
    <source>
        <dbReference type="EMBL" id="MCH3851340.1"/>
    </source>
</evidence>
<dbReference type="Pfam" id="PF12804">
    <property type="entry name" value="NTP_transf_3"/>
    <property type="match status" value="1"/>
</dbReference>
<dbReference type="EMBL" id="JAJUOL010000005">
    <property type="protein sequence ID" value="MCH3851340.1"/>
    <property type="molecule type" value="Genomic_DNA"/>
</dbReference>
<evidence type="ECO:0000313" key="13">
    <source>
        <dbReference type="EMBL" id="OEY02412.1"/>
    </source>
</evidence>
<reference evidence="12" key="4">
    <citation type="submission" date="2021-12" db="EMBL/GenBank/DDBJ databases">
        <title>Prevalence of phenicol resistance gene fexA in Campylobacter isolated from poultry supply chain.</title>
        <authorList>
            <person name="Tang B."/>
            <person name="Zheng X."/>
            <person name="Lin J."/>
            <person name="Lin R."/>
            <person name="Yang H."/>
            <person name="Shen Z."/>
            <person name="Xia F."/>
        </authorList>
    </citation>
    <scope>NUCLEOTIDE SEQUENCE</scope>
    <source>
        <strain evidence="12">CJHN2011004</strain>
    </source>
</reference>
<dbReference type="Proteomes" id="UP000392616">
    <property type="component" value="Unassembled WGS sequence"/>
</dbReference>
<keyword evidence="6 8" id="KW-0342">GTP-binding</keyword>
<dbReference type="AlphaFoldDB" id="A0A2U0QNT9"/>
<keyword evidence="3 8" id="KW-0479">Metal-binding</keyword>
<keyword evidence="1 8" id="KW-0963">Cytoplasm</keyword>
<feature type="binding site" evidence="8">
    <location>
        <position position="97"/>
    </location>
    <ligand>
        <name>Mg(2+)</name>
        <dbReference type="ChEBI" id="CHEBI:18420"/>
    </ligand>
</feature>
<dbReference type="SMR" id="A0A2U0QNT9"/>
<reference evidence="11 14" key="3">
    <citation type="submission" date="2019-04" db="EMBL/GenBank/DDBJ databases">
        <authorList>
            <person name="Ashton P.M."/>
            <person name="Dallman T."/>
            <person name="Nair S."/>
            <person name="De Pinna E."/>
            <person name="Peters T."/>
            <person name="Grant K."/>
        </authorList>
    </citation>
    <scope>NUCLEOTIDE SEQUENCE [LARGE SCALE GENOMIC DNA]</scope>
    <source>
        <strain evidence="11 14">OXC2299</strain>
    </source>
</reference>
<dbReference type="Gene3D" id="3.90.550.10">
    <property type="entry name" value="Spore Coat Polysaccharide Biosynthesis Protein SpsA, Chain A"/>
    <property type="match status" value="1"/>
</dbReference>
<dbReference type="RefSeq" id="WP_002867312.1">
    <property type="nucleotide sequence ID" value="NZ_AP028331.1"/>
</dbReference>
<dbReference type="Proteomes" id="UP001199644">
    <property type="component" value="Unassembled WGS sequence"/>
</dbReference>
<evidence type="ECO:0000256" key="4">
    <source>
        <dbReference type="ARBA" id="ARBA00022741"/>
    </source>
</evidence>
<comment type="domain">
    <text evidence="8">The N-terminal domain determines nucleotide recognition and specific binding, while the C-terminal domain determines the specific binding to the target protein.</text>
</comment>
<dbReference type="FunFam" id="3.90.550.10:FF:000199">
    <property type="entry name" value="Molybdenum cofactor guanylyltransferase"/>
    <property type="match status" value="1"/>
</dbReference>
<comment type="similarity">
    <text evidence="8">Belongs to the MobA family.</text>
</comment>
<accession>A0A2U0QNT9</accession>
<comment type="cofactor">
    <cofactor evidence="8">
        <name>Mg(2+)</name>
        <dbReference type="ChEBI" id="CHEBI:18420"/>
    </cofactor>
</comment>
<dbReference type="GO" id="GO:0005525">
    <property type="term" value="F:GTP binding"/>
    <property type="evidence" value="ECO:0007669"/>
    <property type="project" value="UniProtKB-UniRule"/>
</dbReference>
<feature type="binding site" evidence="8">
    <location>
        <position position="23"/>
    </location>
    <ligand>
        <name>GTP</name>
        <dbReference type="ChEBI" id="CHEBI:37565"/>
    </ligand>
</feature>
<comment type="subcellular location">
    <subcellularLocation>
        <location evidence="8">Cytoplasm</location>
    </subcellularLocation>
</comment>
<dbReference type="InterPro" id="IPR013482">
    <property type="entry name" value="Molybde_CF_guanTrfase"/>
</dbReference>
<dbReference type="GO" id="GO:0061603">
    <property type="term" value="F:molybdenum cofactor guanylyltransferase activity"/>
    <property type="evidence" value="ECO:0007669"/>
    <property type="project" value="UniProtKB-EC"/>
</dbReference>
<reference evidence="10 15" key="2">
    <citation type="submission" date="2018-05" db="EMBL/GenBank/DDBJ databases">
        <authorList>
            <consortium name="NARMS: The National Antimicrobial Resistance Monitoring System"/>
        </authorList>
    </citation>
    <scope>NUCLEOTIDE SEQUENCE [LARGE SCALE GENOMIC DNA]</scope>
    <source>
        <strain evidence="10 15">CVM N62988</strain>
    </source>
</reference>
<evidence type="ECO:0000256" key="2">
    <source>
        <dbReference type="ARBA" id="ARBA00022679"/>
    </source>
</evidence>
<keyword evidence="4 8" id="KW-0547">Nucleotide-binding</keyword>
<dbReference type="HAMAP" id="MF_00316">
    <property type="entry name" value="MobA"/>
    <property type="match status" value="1"/>
</dbReference>
<name>A0A2U0QNT9_CAMJU</name>
<dbReference type="EC" id="2.7.7.77" evidence="8"/>
<evidence type="ECO:0000313" key="14">
    <source>
        <dbReference type="Proteomes" id="UP000358933"/>
    </source>
</evidence>
<dbReference type="EMBL" id="MKBD01000013">
    <property type="protein sequence ID" value="OEY02412.1"/>
    <property type="molecule type" value="Genomic_DNA"/>
</dbReference>
<evidence type="ECO:0000256" key="7">
    <source>
        <dbReference type="ARBA" id="ARBA00023150"/>
    </source>
</evidence>
<reference evidence="13 16" key="1">
    <citation type="submission" date="2016-09" db="EMBL/GenBank/DDBJ databases">
        <title>Campylobacter genomics.</title>
        <authorList>
            <person name="Weis A.M."/>
            <person name="Weimer B.C."/>
            <person name="Gilpin B."/>
            <person name="Huang B.C."/>
            <person name="Kong N."/>
        </authorList>
    </citation>
    <scope>NUCLEOTIDE SEQUENCE [LARGE SCALE GENOMIC DNA]</scope>
    <source>
        <strain evidence="13 16">BCW_4735</strain>
    </source>
</reference>
<dbReference type="PANTHER" id="PTHR19136">
    <property type="entry name" value="MOLYBDENUM COFACTOR GUANYLYLTRANSFERASE"/>
    <property type="match status" value="1"/>
</dbReference>
<evidence type="ECO:0000256" key="6">
    <source>
        <dbReference type="ARBA" id="ARBA00023134"/>
    </source>
</evidence>
<dbReference type="PANTHER" id="PTHR19136:SF81">
    <property type="entry name" value="MOLYBDENUM COFACTOR GUANYLYLTRANSFERASE"/>
    <property type="match status" value="1"/>
</dbReference>
<keyword evidence="7 8" id="KW-0501">Molybdenum cofactor biosynthesis</keyword>
<dbReference type="CDD" id="cd02503">
    <property type="entry name" value="MobA"/>
    <property type="match status" value="1"/>
</dbReference>
<proteinExistence type="inferred from homology"/>
<comment type="caution">
    <text evidence="8">Lacks conserved residue(s) required for the propagation of feature annotation.</text>
</comment>
<feature type="domain" description="MobA-like NTP transferase" evidence="9">
    <location>
        <begin position="8"/>
        <end position="150"/>
    </location>
</feature>
<sequence>MQLNELNCVILCGGKSSRMGQDKSKLILKNQNLTQFQVDKFSKIFKNVYVSAKEDKFENHFSLIKDSLEFEVYSPMLALYSILSNFKNEFVFVLSVDSPKVGENELLKMLPFLEQNYKIIIAKTPLHKHPLCGFYHSSLAQTCKNFLEKNEQKIGLLFSEIKTKFVEFEDEDAFLNLNFYEEYEKFKSKLK</sequence>
<evidence type="ECO:0000256" key="8">
    <source>
        <dbReference type="HAMAP-Rule" id="MF_00316"/>
    </source>
</evidence>
<comment type="caution">
    <text evidence="11">The sequence shown here is derived from an EMBL/GenBank/DDBJ whole genome shotgun (WGS) entry which is preliminary data.</text>
</comment>
<evidence type="ECO:0000313" key="11">
    <source>
        <dbReference type="EMBL" id="EAK8194044.1"/>
    </source>
</evidence>
<evidence type="ECO:0000256" key="1">
    <source>
        <dbReference type="ARBA" id="ARBA00022490"/>
    </source>
</evidence>
<feature type="binding site" evidence="8">
    <location>
        <position position="97"/>
    </location>
    <ligand>
        <name>GTP</name>
        <dbReference type="ChEBI" id="CHEBI:37565"/>
    </ligand>
</feature>
<keyword evidence="11" id="KW-0548">Nucleotidyltransferase</keyword>
<evidence type="ECO:0000313" key="10">
    <source>
        <dbReference type="EMBL" id="EAK6413368.1"/>
    </source>
</evidence>
<evidence type="ECO:0000313" key="16">
    <source>
        <dbReference type="Proteomes" id="UP000865592"/>
    </source>
</evidence>
<gene>
    <name evidence="8 12" type="primary">mobA</name>
    <name evidence="13" type="ORF">A0K99_05210</name>
    <name evidence="10" type="ORF">B7A03_04985</name>
    <name evidence="11" type="ORF">E7N58_07800</name>
    <name evidence="12" type="ORF">LZC39_04295</name>
</gene>
<dbReference type="EMBL" id="AACJKW010000012">
    <property type="protein sequence ID" value="EAK8194044.1"/>
    <property type="molecule type" value="Genomic_DNA"/>
</dbReference>
<comment type="function">
    <text evidence="8">Transfers a GMP moiety from GTP to Mo-molybdopterin (Mo-MPT) cofactor (Moco or molybdenum cofactor) to form Mo-molybdopterin guanine dinucleotide (Mo-MGD) cofactor.</text>
</comment>
<comment type="catalytic activity">
    <reaction evidence="8">
        <text>Mo-molybdopterin + GTP + H(+) = Mo-molybdopterin guanine dinucleotide + diphosphate</text>
        <dbReference type="Rhea" id="RHEA:34243"/>
        <dbReference type="ChEBI" id="CHEBI:15378"/>
        <dbReference type="ChEBI" id="CHEBI:33019"/>
        <dbReference type="ChEBI" id="CHEBI:37565"/>
        <dbReference type="ChEBI" id="CHEBI:71302"/>
        <dbReference type="ChEBI" id="CHEBI:71310"/>
        <dbReference type="EC" id="2.7.7.77"/>
    </reaction>
</comment>
<dbReference type="Proteomes" id="UP000358933">
    <property type="component" value="Unassembled WGS sequence"/>
</dbReference>
<dbReference type="Proteomes" id="UP000865592">
    <property type="component" value="Unassembled WGS sequence"/>
</dbReference>
<protein>
    <recommendedName>
        <fullName evidence="8">Probable molybdenum cofactor guanylyltransferase</fullName>
        <shortName evidence="8">MoCo guanylyltransferase</shortName>
        <ecNumber evidence="8">2.7.7.77</ecNumber>
    </recommendedName>
    <alternativeName>
        <fullName evidence="8">GTP:molybdopterin guanylyltransferase</fullName>
    </alternativeName>
    <alternativeName>
        <fullName evidence="8">Mo-MPT guanylyltransferase</fullName>
    </alternativeName>
    <alternativeName>
        <fullName evidence="8">Molybdopterin guanylyltransferase</fullName>
    </alternativeName>
    <alternativeName>
        <fullName evidence="8">Molybdopterin-guanine dinucleotide synthase</fullName>
        <shortName evidence="8">MGD synthase</shortName>
    </alternativeName>
</protein>
<feature type="binding site" evidence="8">
    <location>
        <position position="66"/>
    </location>
    <ligand>
        <name>GTP</name>
        <dbReference type="ChEBI" id="CHEBI:37565"/>
    </ligand>
</feature>
<feature type="binding site" evidence="8">
    <location>
        <begin position="11"/>
        <end position="13"/>
    </location>
    <ligand>
        <name>GTP</name>
        <dbReference type="ChEBI" id="CHEBI:37565"/>
    </ligand>
</feature>
<dbReference type="GO" id="GO:0046872">
    <property type="term" value="F:metal ion binding"/>
    <property type="evidence" value="ECO:0007669"/>
    <property type="project" value="UniProtKB-KW"/>
</dbReference>
<dbReference type="OMA" id="YFEPLFC"/>
<dbReference type="SUPFAM" id="SSF53448">
    <property type="entry name" value="Nucleotide-diphospho-sugar transferases"/>
    <property type="match status" value="1"/>
</dbReference>
<dbReference type="GO" id="GO:0005737">
    <property type="term" value="C:cytoplasm"/>
    <property type="evidence" value="ECO:0007669"/>
    <property type="project" value="UniProtKB-SubCell"/>
</dbReference>
<dbReference type="InterPro" id="IPR025877">
    <property type="entry name" value="MobA-like_NTP_Trfase"/>
</dbReference>
<organism evidence="11 14">
    <name type="scientific">Campylobacter jejuni</name>
    <dbReference type="NCBI Taxonomy" id="197"/>
    <lineage>
        <taxon>Bacteria</taxon>
        <taxon>Pseudomonadati</taxon>
        <taxon>Campylobacterota</taxon>
        <taxon>Epsilonproteobacteria</taxon>
        <taxon>Campylobacterales</taxon>
        <taxon>Campylobacteraceae</taxon>
        <taxon>Campylobacter</taxon>
    </lineage>
</organism>
<evidence type="ECO:0000313" key="15">
    <source>
        <dbReference type="Proteomes" id="UP000392616"/>
    </source>
</evidence>
<dbReference type="EMBL" id="AACHYE010000007">
    <property type="protein sequence ID" value="EAK6413368.1"/>
    <property type="molecule type" value="Genomic_DNA"/>
</dbReference>
<evidence type="ECO:0000256" key="3">
    <source>
        <dbReference type="ARBA" id="ARBA00022723"/>
    </source>
</evidence>
<evidence type="ECO:0000259" key="9">
    <source>
        <dbReference type="Pfam" id="PF12804"/>
    </source>
</evidence>
<dbReference type="GO" id="GO:1902758">
    <property type="term" value="P:bis(molybdopterin guanine dinucleotide)molybdenum biosynthetic process"/>
    <property type="evidence" value="ECO:0007669"/>
    <property type="project" value="TreeGrafter"/>
</dbReference>